<dbReference type="RefSeq" id="WP_222607002.1">
    <property type="nucleotide sequence ID" value="NZ_CP081958.1"/>
</dbReference>
<dbReference type="PANTHER" id="PTHR20275:SF43">
    <property type="entry name" value="BIFUNCTIONAL NADP PHOSPHATASE_NAD KINASE"/>
    <property type="match status" value="1"/>
</dbReference>
<name>A0A8T8WBH4_9EURY</name>
<evidence type="ECO:0000313" key="2">
    <source>
        <dbReference type="Proteomes" id="UP000826254"/>
    </source>
</evidence>
<dbReference type="Pfam" id="PF20143">
    <property type="entry name" value="NAD_kinase_C"/>
    <property type="match status" value="1"/>
</dbReference>
<dbReference type="PANTHER" id="PTHR20275">
    <property type="entry name" value="NAD KINASE"/>
    <property type="match status" value="1"/>
</dbReference>
<keyword evidence="1" id="KW-0418">Kinase</keyword>
<keyword evidence="1" id="KW-0808">Transferase</keyword>
<proteinExistence type="predicted"/>
<dbReference type="GO" id="GO:0019674">
    <property type="term" value="P:NAD+ metabolic process"/>
    <property type="evidence" value="ECO:0007669"/>
    <property type="project" value="InterPro"/>
</dbReference>
<dbReference type="SUPFAM" id="SSF111331">
    <property type="entry name" value="NAD kinase/diacylglycerol kinase-like"/>
    <property type="match status" value="1"/>
</dbReference>
<sequence>MTDFRAALAGDDGTLREAVEAAGGAVVAADADPDAVVALGERALVEAALGDPRAPILPVDGGGGRHSIPRVDAEAALAAVAEGAGRTESRATLSVTVGGDRRARAVLDATLMTAEPARISEYAVLADDDPEPVARVRSDGVVVATPAGSSGYARAAGGSVLSPGAGLSVVPVSPFATTADTWVLDDEVVLRVERDDCDVRLIVDGEAVGVVEPNADVRVAVDGAVPFLRVPLSERPRRTRR</sequence>
<dbReference type="InterPro" id="IPR017437">
    <property type="entry name" value="ATP-NAD_kinase_PpnK-typ_C"/>
</dbReference>
<dbReference type="GO" id="GO:0006741">
    <property type="term" value="P:NADP+ biosynthetic process"/>
    <property type="evidence" value="ECO:0007669"/>
    <property type="project" value="TreeGrafter"/>
</dbReference>
<dbReference type="GO" id="GO:0003951">
    <property type="term" value="F:NAD+ kinase activity"/>
    <property type="evidence" value="ECO:0007669"/>
    <property type="project" value="InterPro"/>
</dbReference>
<organism evidence="1 2">
    <name type="scientific">Halobaculum magnesiiphilum</name>
    <dbReference type="NCBI Taxonomy" id="1017351"/>
    <lineage>
        <taxon>Archaea</taxon>
        <taxon>Methanobacteriati</taxon>
        <taxon>Methanobacteriota</taxon>
        <taxon>Stenosarchaea group</taxon>
        <taxon>Halobacteria</taxon>
        <taxon>Halobacteriales</taxon>
        <taxon>Haloferacaceae</taxon>
        <taxon>Halobaculum</taxon>
    </lineage>
</organism>
<dbReference type="GeneID" id="67179072"/>
<dbReference type="KEGG" id="hmp:K6T50_12980"/>
<protein>
    <submittedName>
        <fullName evidence="1">ATP-NAD kinase</fullName>
    </submittedName>
</protein>
<dbReference type="Proteomes" id="UP000826254">
    <property type="component" value="Chromosome"/>
</dbReference>
<reference evidence="1 2" key="1">
    <citation type="journal article" date="2021" name="Int. J. Syst. Evol. Microbiol.">
        <title>Halobaculum halophilum sp. nov. and Halobaculum salinum sp. nov., isolated from salt lake and saline soil.</title>
        <authorList>
            <person name="Cui H.L."/>
            <person name="Shi X.W."/>
            <person name="Yin X.M."/>
            <person name="Yang X.Y."/>
            <person name="Hou J."/>
            <person name="Zhu L."/>
        </authorList>
    </citation>
    <scope>NUCLEOTIDE SEQUENCE [LARGE SCALE GENOMIC DNA]</scope>
    <source>
        <strain evidence="1 2">NBRC 109044</strain>
    </source>
</reference>
<accession>A0A8T8WBH4</accession>
<keyword evidence="2" id="KW-1185">Reference proteome</keyword>
<dbReference type="AlphaFoldDB" id="A0A8T8WBH4"/>
<evidence type="ECO:0000313" key="1">
    <source>
        <dbReference type="EMBL" id="QZP37190.1"/>
    </source>
</evidence>
<dbReference type="Gene3D" id="2.60.200.30">
    <property type="entry name" value="Probable inorganic polyphosphate/atp-NAD kinase, domain 2"/>
    <property type="match status" value="1"/>
</dbReference>
<gene>
    <name evidence="1" type="ORF">K6T50_12980</name>
</gene>
<dbReference type="InterPro" id="IPR016064">
    <property type="entry name" value="NAD/diacylglycerol_kinase_sf"/>
</dbReference>
<dbReference type="EMBL" id="CP081958">
    <property type="protein sequence ID" value="QZP37190.1"/>
    <property type="molecule type" value="Genomic_DNA"/>
</dbReference>